<dbReference type="SUPFAM" id="SSF52833">
    <property type="entry name" value="Thioredoxin-like"/>
    <property type="match status" value="1"/>
</dbReference>
<comment type="similarity">
    <text evidence="1">Belongs to the SH3BGR family.</text>
</comment>
<dbReference type="InterPro" id="IPR036249">
    <property type="entry name" value="Thioredoxin-like_sf"/>
</dbReference>
<evidence type="ECO:0000313" key="3">
    <source>
        <dbReference type="EMBL" id="KAK0314213.1"/>
    </source>
</evidence>
<dbReference type="AlphaFoldDB" id="A0AAN6J3U6"/>
<dbReference type="Proteomes" id="UP001168146">
    <property type="component" value="Unassembled WGS sequence"/>
</dbReference>
<feature type="compositionally biased region" description="Basic and acidic residues" evidence="2">
    <location>
        <begin position="248"/>
        <end position="281"/>
    </location>
</feature>
<accession>A0AAN6J3U6</accession>
<dbReference type="GO" id="GO:0005737">
    <property type="term" value="C:cytoplasm"/>
    <property type="evidence" value="ECO:0007669"/>
    <property type="project" value="TreeGrafter"/>
</dbReference>
<gene>
    <name evidence="3" type="ORF">LTR82_013138</name>
</gene>
<dbReference type="PANTHER" id="PTHR12232:SF0">
    <property type="entry name" value="THIOREDOXIN DOMAIN-CONTAINING PROTEIN"/>
    <property type="match status" value="1"/>
</dbReference>
<dbReference type="Pfam" id="PF04908">
    <property type="entry name" value="SH3BGR"/>
    <property type="match status" value="1"/>
</dbReference>
<feature type="compositionally biased region" description="Polar residues" evidence="2">
    <location>
        <begin position="127"/>
        <end position="148"/>
    </location>
</feature>
<evidence type="ECO:0000313" key="4">
    <source>
        <dbReference type="Proteomes" id="UP001168146"/>
    </source>
</evidence>
<dbReference type="PROSITE" id="PS51354">
    <property type="entry name" value="GLUTAREDOXIN_2"/>
    <property type="match status" value="1"/>
</dbReference>
<feature type="region of interest" description="Disordered" evidence="2">
    <location>
        <begin position="101"/>
        <end position="316"/>
    </location>
</feature>
<name>A0AAN6J3U6_9PEZI</name>
<reference evidence="3" key="1">
    <citation type="submission" date="2021-12" db="EMBL/GenBank/DDBJ databases">
        <title>Black yeast isolated from Biological Soil Crust.</title>
        <authorList>
            <person name="Kurbessoian T."/>
        </authorList>
    </citation>
    <scope>NUCLEOTIDE SEQUENCE</scope>
    <source>
        <strain evidence="3">CCFEE 5208</strain>
    </source>
</reference>
<evidence type="ECO:0008006" key="5">
    <source>
        <dbReference type="Google" id="ProtNLM"/>
    </source>
</evidence>
<comment type="caution">
    <text evidence="3">The sequence shown here is derived from an EMBL/GenBank/DDBJ whole genome shotgun (WGS) entry which is preliminary data.</text>
</comment>
<sequence>MATTIDLTSLEADPRLFLYTSLTAGSSHIITATSRMETILKANKIPFQAIDIATDEKARRLWQRRAAKRKLPGLVKEGYVIGDLDEVEEWNEFGELKENIGPVPANNAAPPGGQTGISTAPPLPVNPTATSGSANISQPPSSAASKGPTSGVDEAKIRPLHGTEESASKGPSDEPSTTSVIDESPKPETMESAPVDKEESISAAKQALKAQHPSIDHLSAPASRIHSGSATPAQQAEPVTMSKTSGGAEKDEGEGKELADGEGKKEAGGVAEFREAKDEKTASTGVQALQLGSEEGTRTQEQSAVEGGDAGQSVED</sequence>
<feature type="compositionally biased region" description="Low complexity" evidence="2">
    <location>
        <begin position="101"/>
        <end position="112"/>
    </location>
</feature>
<dbReference type="InterPro" id="IPR006993">
    <property type="entry name" value="Glut_rich_SH3-bd"/>
</dbReference>
<evidence type="ECO:0000256" key="2">
    <source>
        <dbReference type="SAM" id="MobiDB-lite"/>
    </source>
</evidence>
<dbReference type="PANTHER" id="PTHR12232">
    <property type="entry name" value="SH3 DOMAIN-BINDING GLUTAMIC ACID-RICH-LIKE PROTEIN"/>
    <property type="match status" value="1"/>
</dbReference>
<protein>
    <recommendedName>
        <fullName evidence="5">Glutaredoxin domain-containing protein</fullName>
    </recommendedName>
</protein>
<dbReference type="EMBL" id="JASUXU010000056">
    <property type="protein sequence ID" value="KAK0314213.1"/>
    <property type="molecule type" value="Genomic_DNA"/>
</dbReference>
<feature type="compositionally biased region" description="Basic and acidic residues" evidence="2">
    <location>
        <begin position="153"/>
        <end position="167"/>
    </location>
</feature>
<proteinExistence type="inferred from homology"/>
<feature type="compositionally biased region" description="Basic and acidic residues" evidence="2">
    <location>
        <begin position="183"/>
        <end position="200"/>
    </location>
</feature>
<dbReference type="Gene3D" id="3.40.30.10">
    <property type="entry name" value="Glutaredoxin"/>
    <property type="match status" value="1"/>
</dbReference>
<dbReference type="InterPro" id="IPR051033">
    <property type="entry name" value="SH3BGR"/>
</dbReference>
<evidence type="ECO:0000256" key="1">
    <source>
        <dbReference type="ARBA" id="ARBA00007764"/>
    </source>
</evidence>
<organism evidence="3 4">
    <name type="scientific">Friedmanniomyces endolithicus</name>
    <dbReference type="NCBI Taxonomy" id="329885"/>
    <lineage>
        <taxon>Eukaryota</taxon>
        <taxon>Fungi</taxon>
        <taxon>Dikarya</taxon>
        <taxon>Ascomycota</taxon>
        <taxon>Pezizomycotina</taxon>
        <taxon>Dothideomycetes</taxon>
        <taxon>Dothideomycetidae</taxon>
        <taxon>Mycosphaerellales</taxon>
        <taxon>Teratosphaeriaceae</taxon>
        <taxon>Friedmanniomyces</taxon>
    </lineage>
</organism>